<proteinExistence type="predicted"/>
<sequence length="115" mass="12868">MSDYTPTTEAVESLGEDIQAYLVMDGVYLDHEITRNVARCILSDPDWAGVVAEEPEWEYGWDACAGFKPNPTSSREWAEDVIKRNPDWVLVRRSAAVPAGEWVPVKQEGADDVRA</sequence>
<reference evidence="1 2" key="1">
    <citation type="submission" date="2016-10" db="EMBL/GenBank/DDBJ databases">
        <authorList>
            <person name="de Groot N.N."/>
        </authorList>
    </citation>
    <scope>NUCLEOTIDE SEQUENCE [LARGE SCALE GENOMIC DNA]</scope>
    <source>
        <strain evidence="1 2">DSM 15019</strain>
    </source>
</reference>
<dbReference type="EMBL" id="LT629770">
    <property type="protein sequence ID" value="SDR71885.1"/>
    <property type="molecule type" value="Genomic_DNA"/>
</dbReference>
<dbReference type="Proteomes" id="UP000182126">
    <property type="component" value="Chromosome I"/>
</dbReference>
<organism evidence="1 2">
    <name type="scientific">Microbacterium paraoxydans</name>
    <dbReference type="NCBI Taxonomy" id="199592"/>
    <lineage>
        <taxon>Bacteria</taxon>
        <taxon>Bacillati</taxon>
        <taxon>Actinomycetota</taxon>
        <taxon>Actinomycetes</taxon>
        <taxon>Micrococcales</taxon>
        <taxon>Microbacteriaceae</taxon>
        <taxon>Microbacterium</taxon>
    </lineage>
</organism>
<protein>
    <submittedName>
        <fullName evidence="1">Uncharacterized protein</fullName>
    </submittedName>
</protein>
<dbReference type="AlphaFoldDB" id="A0A1H1LCY6"/>
<accession>A0A1H1LCY6</accession>
<evidence type="ECO:0000313" key="2">
    <source>
        <dbReference type="Proteomes" id="UP000182126"/>
    </source>
</evidence>
<dbReference type="GeneID" id="36298689"/>
<gene>
    <name evidence="1" type="ORF">SAMN04489809_0065</name>
</gene>
<name>A0A1H1LCY6_9MICO</name>
<evidence type="ECO:0000313" key="1">
    <source>
        <dbReference type="EMBL" id="SDR71885.1"/>
    </source>
</evidence>
<dbReference type="RefSeq" id="WP_060921030.1">
    <property type="nucleotide sequence ID" value="NZ_LT629770.1"/>
</dbReference>